<feature type="region of interest" description="Disordered" evidence="3">
    <location>
        <begin position="90"/>
        <end position="111"/>
    </location>
</feature>
<evidence type="ECO:0008006" key="8">
    <source>
        <dbReference type="Google" id="ProtNLM"/>
    </source>
</evidence>
<evidence type="ECO:0000256" key="2">
    <source>
        <dbReference type="ARBA" id="ARBA00023242"/>
    </source>
</evidence>
<dbReference type="Pfam" id="PF07529">
    <property type="entry name" value="HSA"/>
    <property type="match status" value="1"/>
</dbReference>
<dbReference type="Gene3D" id="1.20.5.170">
    <property type="match status" value="1"/>
</dbReference>
<evidence type="ECO:0000259" key="5">
    <source>
        <dbReference type="PROSITE" id="PS51666"/>
    </source>
</evidence>
<name>A0A8H3H499_9AGAM</name>
<feature type="domain" description="QLQ" evidence="5">
    <location>
        <begin position="111"/>
        <end position="146"/>
    </location>
</feature>
<reference evidence="6" key="1">
    <citation type="submission" date="2021-01" db="EMBL/GenBank/DDBJ databases">
        <authorList>
            <person name="Kaushik A."/>
        </authorList>
    </citation>
    <scope>NUCLEOTIDE SEQUENCE</scope>
    <source>
        <strain evidence="6">Type strain: AG8-Rh-89/</strain>
    </source>
</reference>
<evidence type="ECO:0000256" key="1">
    <source>
        <dbReference type="ARBA" id="ARBA00004123"/>
    </source>
</evidence>
<proteinExistence type="predicted"/>
<organism evidence="6 7">
    <name type="scientific">Rhizoctonia solani</name>
    <dbReference type="NCBI Taxonomy" id="456999"/>
    <lineage>
        <taxon>Eukaryota</taxon>
        <taxon>Fungi</taxon>
        <taxon>Dikarya</taxon>
        <taxon>Basidiomycota</taxon>
        <taxon>Agaricomycotina</taxon>
        <taxon>Agaricomycetes</taxon>
        <taxon>Cantharellales</taxon>
        <taxon>Ceratobasidiaceae</taxon>
        <taxon>Rhizoctonia</taxon>
    </lineage>
</organism>
<evidence type="ECO:0000313" key="6">
    <source>
        <dbReference type="EMBL" id="CAE6483331.1"/>
    </source>
</evidence>
<gene>
    <name evidence="6" type="ORF">RDB_LOCUS77260</name>
</gene>
<dbReference type="EMBL" id="CAJMWZ010004038">
    <property type="protein sequence ID" value="CAE6483331.1"/>
    <property type="molecule type" value="Genomic_DNA"/>
</dbReference>
<accession>A0A8H3H499</accession>
<evidence type="ECO:0000256" key="3">
    <source>
        <dbReference type="SAM" id="MobiDB-lite"/>
    </source>
</evidence>
<dbReference type="GO" id="GO:0005634">
    <property type="term" value="C:nucleus"/>
    <property type="evidence" value="ECO:0007669"/>
    <property type="project" value="UniProtKB-SubCell"/>
</dbReference>
<evidence type="ECO:0000259" key="4">
    <source>
        <dbReference type="PROSITE" id="PS51204"/>
    </source>
</evidence>
<dbReference type="PROSITE" id="PS51666">
    <property type="entry name" value="QLQ"/>
    <property type="match status" value="1"/>
</dbReference>
<dbReference type="GO" id="GO:0006355">
    <property type="term" value="P:regulation of DNA-templated transcription"/>
    <property type="evidence" value="ECO:0007669"/>
    <property type="project" value="InterPro"/>
</dbReference>
<dbReference type="Proteomes" id="UP000663850">
    <property type="component" value="Unassembled WGS sequence"/>
</dbReference>
<keyword evidence="2" id="KW-0539">Nucleus</keyword>
<dbReference type="GO" id="GO:0005524">
    <property type="term" value="F:ATP binding"/>
    <property type="evidence" value="ECO:0007669"/>
    <property type="project" value="InterPro"/>
</dbReference>
<feature type="domain" description="HSA" evidence="4">
    <location>
        <begin position="327"/>
        <end position="399"/>
    </location>
</feature>
<dbReference type="InterPro" id="IPR014012">
    <property type="entry name" value="HSA_dom"/>
</dbReference>
<comment type="caution">
    <text evidence="6">The sequence shown here is derived from an EMBL/GenBank/DDBJ whole genome shotgun (WGS) entry which is preliminary data.</text>
</comment>
<comment type="subcellular location">
    <subcellularLocation>
        <location evidence="1">Nucleus</location>
    </subcellularLocation>
</comment>
<dbReference type="SMART" id="SM00951">
    <property type="entry name" value="QLQ"/>
    <property type="match status" value="1"/>
</dbReference>
<dbReference type="AlphaFoldDB" id="A0A8H3H499"/>
<dbReference type="InterPro" id="IPR014978">
    <property type="entry name" value="Gln-Leu-Gln_QLQ"/>
</dbReference>
<dbReference type="PROSITE" id="PS51204">
    <property type="entry name" value="HSA"/>
    <property type="match status" value="1"/>
</dbReference>
<sequence>MATPAQHQSMQMAGNTQFPPVHMMTREGLQTLIMRSNTLKQAGFTPQNNTELASITQYLGLFKRYQMARNAQAQQAQAQLAAPTPKSAIEIPATNGHTAPSPPPSPPTPITFTPSQLHTLRSQISAWKYLQRGIAIPLDIQQAIQPQPSADESDQLTAPPGQLLENDTSSLIYPYNAYTHPTTRLATAKNLRAIVPSMTPLGLDPLALKAARERFVEARIAQRIRELSALPSTIGEPEPEVDEVQEPEDDKEGALVVHPSASAHGKLRALIELKGLQLRARQQALRRSVVAHLHETTVMTADRSTCRRFRRSALRDVRQTEALERQQRKERERRAKQKHLDYLGMIVAHGREIVATNQNARTRMGKLGRAVLQFHVAAEKEEQKRIERISKERLKALKADDEGK</sequence>
<dbReference type="Pfam" id="PF08880">
    <property type="entry name" value="QLQ"/>
    <property type="match status" value="1"/>
</dbReference>
<feature type="compositionally biased region" description="Pro residues" evidence="3">
    <location>
        <begin position="100"/>
        <end position="109"/>
    </location>
</feature>
<evidence type="ECO:0000313" key="7">
    <source>
        <dbReference type="Proteomes" id="UP000663850"/>
    </source>
</evidence>
<dbReference type="SMART" id="SM00573">
    <property type="entry name" value="HSA"/>
    <property type="match status" value="1"/>
</dbReference>
<protein>
    <recommendedName>
        <fullName evidence="8">HSA domain-containing protein</fullName>
    </recommendedName>
</protein>